<dbReference type="EnsemblMetazoa" id="ASIC018890-RA">
    <property type="protein sequence ID" value="ASIC018890-PA"/>
    <property type="gene ID" value="ASIC018890"/>
</dbReference>
<dbReference type="InterPro" id="IPR002181">
    <property type="entry name" value="Fibrinogen_a/b/g_C_dom"/>
</dbReference>
<sequence>MTFNELVLADGDTPSVMEAVIHAMIDFRREMLDNLKLSLEYHKEQLEEIKNHVEHVIEEQEKRFTLQVVKLQDNIETMQSQIVELQGKLKHWKVIKNHMEDVIEEQQEQLTKRVLELQDHVRRMRSQDEEVQKKTMLHLDQTSLQLNKIANALDQPNLRLVPSACDEIKSSSSGTFFIRPHGSTEKPFKVLCNFDNKFNLGGGWTVFQRRLDGSVDFNRNWESYKIGFGVVNGEHWLGLETLHLMTKSGRNELLVLLEDFEGKGAYAFYDGFKIGNEAEKYKLTVGNFSGSTFNSLAGHNGMKFSTMDQDNDIQDEGSCAYEYEGAWWFERCYMR</sequence>
<dbReference type="Pfam" id="PF00147">
    <property type="entry name" value="Fibrinogen_C"/>
    <property type="match status" value="1"/>
</dbReference>
<dbReference type="PANTHER" id="PTHR19143">
    <property type="entry name" value="FIBRINOGEN/TENASCIN/ANGIOPOEITIN"/>
    <property type="match status" value="1"/>
</dbReference>
<dbReference type="VEuPathDB" id="VectorBase:ASIS016493"/>
<feature type="coiled-coil region" evidence="1">
    <location>
        <begin position="32"/>
        <end position="127"/>
    </location>
</feature>
<dbReference type="PROSITE" id="PS51406">
    <property type="entry name" value="FIBRINOGEN_C_2"/>
    <property type="match status" value="1"/>
</dbReference>
<organism evidence="3">
    <name type="scientific">Anopheles sinensis</name>
    <name type="common">Mosquito</name>
    <dbReference type="NCBI Taxonomy" id="74873"/>
    <lineage>
        <taxon>Eukaryota</taxon>
        <taxon>Metazoa</taxon>
        <taxon>Ecdysozoa</taxon>
        <taxon>Arthropoda</taxon>
        <taxon>Hexapoda</taxon>
        <taxon>Insecta</taxon>
        <taxon>Pterygota</taxon>
        <taxon>Neoptera</taxon>
        <taxon>Endopterygota</taxon>
        <taxon>Diptera</taxon>
        <taxon>Nematocera</taxon>
        <taxon>Culicoidea</taxon>
        <taxon>Culicidae</taxon>
        <taxon>Anophelinae</taxon>
        <taxon>Anopheles</taxon>
    </lineage>
</organism>
<dbReference type="InterPro" id="IPR014716">
    <property type="entry name" value="Fibrinogen_a/b/g_C_1"/>
</dbReference>
<evidence type="ECO:0000259" key="2">
    <source>
        <dbReference type="PROSITE" id="PS51406"/>
    </source>
</evidence>
<dbReference type="SMART" id="SM00186">
    <property type="entry name" value="FBG"/>
    <property type="match status" value="1"/>
</dbReference>
<dbReference type="OrthoDB" id="6145874at2759"/>
<gene>
    <name evidence="3" type="ORF">ZHAS_00018890</name>
</gene>
<evidence type="ECO:0000256" key="1">
    <source>
        <dbReference type="SAM" id="Coils"/>
    </source>
</evidence>
<feature type="domain" description="Fibrinogen C-terminal" evidence="2">
    <location>
        <begin position="156"/>
        <end position="335"/>
    </location>
</feature>
<name>A0A084WK30_ANOSI</name>
<dbReference type="EMBL" id="ATLV01024093">
    <property type="status" value="NOT_ANNOTATED_CDS"/>
    <property type="molecule type" value="Genomic_DNA"/>
</dbReference>
<dbReference type="AlphaFoldDB" id="A0A084WK30"/>
<dbReference type="VEuPathDB" id="VectorBase:ASIC018890"/>
<reference evidence="4" key="2">
    <citation type="submission" date="2020-05" db="UniProtKB">
        <authorList>
            <consortium name="EnsemblMetazoa"/>
        </authorList>
    </citation>
    <scope>IDENTIFICATION</scope>
</reference>
<dbReference type="CDD" id="cd00087">
    <property type="entry name" value="FReD"/>
    <property type="match status" value="1"/>
</dbReference>
<keyword evidence="5" id="KW-1185">Reference proteome</keyword>
<dbReference type="InterPro" id="IPR036056">
    <property type="entry name" value="Fibrinogen-like_C"/>
</dbReference>
<evidence type="ECO:0000313" key="3">
    <source>
        <dbReference type="EMBL" id="KFB50574.1"/>
    </source>
</evidence>
<dbReference type="Proteomes" id="UP000030765">
    <property type="component" value="Unassembled WGS sequence"/>
</dbReference>
<keyword evidence="1" id="KW-0175">Coiled coil</keyword>
<evidence type="ECO:0000313" key="4">
    <source>
        <dbReference type="EnsemblMetazoa" id="ASIC018890-PA"/>
    </source>
</evidence>
<dbReference type="STRING" id="74873.A0A084WK30"/>
<protein>
    <submittedName>
        <fullName evidence="4">Fibrinogen C-terminal domain-containing protein</fullName>
    </submittedName>
</protein>
<accession>A0A084WK30</accession>
<proteinExistence type="predicted"/>
<dbReference type="EMBL" id="KE525349">
    <property type="protein sequence ID" value="KFB50574.1"/>
    <property type="molecule type" value="Genomic_DNA"/>
</dbReference>
<evidence type="ECO:0000313" key="5">
    <source>
        <dbReference type="Proteomes" id="UP000030765"/>
    </source>
</evidence>
<dbReference type="SUPFAM" id="SSF56496">
    <property type="entry name" value="Fibrinogen C-terminal domain-like"/>
    <property type="match status" value="1"/>
</dbReference>
<reference evidence="3 5" key="1">
    <citation type="journal article" date="2014" name="BMC Genomics">
        <title>Genome sequence of Anopheles sinensis provides insight into genetics basis of mosquito competence for malaria parasites.</title>
        <authorList>
            <person name="Zhou D."/>
            <person name="Zhang D."/>
            <person name="Ding G."/>
            <person name="Shi L."/>
            <person name="Hou Q."/>
            <person name="Ye Y."/>
            <person name="Xu Y."/>
            <person name="Zhou H."/>
            <person name="Xiong C."/>
            <person name="Li S."/>
            <person name="Yu J."/>
            <person name="Hong S."/>
            <person name="Yu X."/>
            <person name="Zou P."/>
            <person name="Chen C."/>
            <person name="Chang X."/>
            <person name="Wang W."/>
            <person name="Lv Y."/>
            <person name="Sun Y."/>
            <person name="Ma L."/>
            <person name="Shen B."/>
            <person name="Zhu C."/>
        </authorList>
    </citation>
    <scope>NUCLEOTIDE SEQUENCE [LARGE SCALE GENOMIC DNA]</scope>
</reference>
<dbReference type="InterPro" id="IPR050373">
    <property type="entry name" value="Fibrinogen_C-term_domain"/>
</dbReference>
<dbReference type="Gene3D" id="3.90.215.10">
    <property type="entry name" value="Gamma Fibrinogen, chain A, domain 1"/>
    <property type="match status" value="1"/>
</dbReference>